<dbReference type="Pfam" id="PF07714">
    <property type="entry name" value="PK_Tyr_Ser-Thr"/>
    <property type="match status" value="1"/>
</dbReference>
<feature type="chain" id="PRO_5024418317" evidence="13">
    <location>
        <begin position="28"/>
        <end position="672"/>
    </location>
</feature>
<accession>A0A5N5IDF3</accession>
<keyword evidence="2" id="KW-0597">Phosphoprotein</keyword>
<dbReference type="InterPro" id="IPR046959">
    <property type="entry name" value="PRK1-6/SRF4-like"/>
</dbReference>
<keyword evidence="9" id="KW-0675">Receptor</keyword>
<comment type="subcellular location">
    <subcellularLocation>
        <location evidence="1">Membrane</location>
        <topology evidence="1">Single-pass membrane protein</topology>
    </subcellularLocation>
</comment>
<feature type="compositionally biased region" description="Acidic residues" evidence="11">
    <location>
        <begin position="332"/>
        <end position="345"/>
    </location>
</feature>
<dbReference type="PANTHER" id="PTHR48007:SF32">
    <property type="entry name" value="KINASE-LIKE PROTEIN TMKL1-RELATED"/>
    <property type="match status" value="1"/>
</dbReference>
<sequence>MEVSKRFSLYIFLLCFLLPLNSTPTESVSADVEVLLGKIKASLQGNSQNLLLSSWNSSVPLCQWRGLKWVFSNGSILLCTDLTSPQWTNLSLSRDPSLHLFSLQLPSANLSGSLPRELGEFSMLQSLYLNINFLSGTVPLELGYSSSLSDIDLGGNLLNGVLPPSIWNLCDNLISLRVHANSLSGSVPEPALRNSSCKNFQFLDFGGNKFSGNFPEFVTQFGGLKELDLGSNMFWGPIPEGLAQLNLEKLNLSHNNFSGVLPVFGGSKFGVEAFEGNNPGLCGAPLKSCSGSSGLSPGAIAGIVISLMTATVVLASLCIGYVQNKKKNSREESEDELEEEEDEESGGGGGGDQGRLILFQGGEHLTLEDVLNATGQVLEKTSYGTLYKAKLSDGVTITLRLLREGSCKDGSSCLPVVKQLGRIRHENLIPLRAFYQGKRGEKLLIYDHLPHRSLHDLLHETRAGKPVLNWARRHKIALGIARGLAYLHTGLETPITHGTVKSKNVLVDEFSVARLTEFGLDKLMIPTVADEMVAVAKNDGYKAPELQKMKKCSSRTDVYAFGILLLEILIGKKPGKTGRSGEFVDLPSMVKVAVLEETTLEVFDVEVLKGVRSPMEEGLFQALKLAMGCCAPVASVRPSMDEVVKQLEENRPRNRSTLYSPTETRSEIGTPF</sequence>
<evidence type="ECO:0000256" key="9">
    <source>
        <dbReference type="ARBA" id="ARBA00023170"/>
    </source>
</evidence>
<dbReference type="InterPro" id="IPR032675">
    <property type="entry name" value="LRR_dom_sf"/>
</dbReference>
<dbReference type="InterPro" id="IPR011009">
    <property type="entry name" value="Kinase-like_dom_sf"/>
</dbReference>
<feature type="transmembrane region" description="Helical" evidence="12">
    <location>
        <begin position="299"/>
        <end position="322"/>
    </location>
</feature>
<dbReference type="PANTHER" id="PTHR48007">
    <property type="entry name" value="LEUCINE-RICH REPEAT RECEPTOR-LIKE PROTEIN KINASE PXC1"/>
    <property type="match status" value="1"/>
</dbReference>
<evidence type="ECO:0000256" key="1">
    <source>
        <dbReference type="ARBA" id="ARBA00004167"/>
    </source>
</evidence>
<evidence type="ECO:0000256" key="13">
    <source>
        <dbReference type="SAM" id="SignalP"/>
    </source>
</evidence>
<keyword evidence="4 12" id="KW-0812">Transmembrane</keyword>
<keyword evidence="15" id="KW-0808">Transferase</keyword>
<dbReference type="Pfam" id="PF08263">
    <property type="entry name" value="LRRNT_2"/>
    <property type="match status" value="1"/>
</dbReference>
<evidence type="ECO:0000256" key="4">
    <source>
        <dbReference type="ARBA" id="ARBA00022692"/>
    </source>
</evidence>
<feature type="domain" description="Protein kinase" evidence="14">
    <location>
        <begin position="372"/>
        <end position="672"/>
    </location>
</feature>
<keyword evidence="3" id="KW-0433">Leucine-rich repeat</keyword>
<name>A0A5N5IDF3_9ROSA</name>
<dbReference type="Gene3D" id="3.30.200.20">
    <property type="entry name" value="Phosphorylase Kinase, domain 1"/>
    <property type="match status" value="1"/>
</dbReference>
<dbReference type="GO" id="GO:0005524">
    <property type="term" value="F:ATP binding"/>
    <property type="evidence" value="ECO:0007669"/>
    <property type="project" value="InterPro"/>
</dbReference>
<evidence type="ECO:0000256" key="6">
    <source>
        <dbReference type="ARBA" id="ARBA00022737"/>
    </source>
</evidence>
<dbReference type="Gene3D" id="3.80.10.10">
    <property type="entry name" value="Ribonuclease Inhibitor"/>
    <property type="match status" value="2"/>
</dbReference>
<comment type="similarity">
    <text evidence="10">Belongs to the protein kinase superfamily.</text>
</comment>
<dbReference type="GO" id="GO:0016020">
    <property type="term" value="C:membrane"/>
    <property type="evidence" value="ECO:0007669"/>
    <property type="project" value="UniProtKB-SubCell"/>
</dbReference>
<dbReference type="Gene3D" id="1.10.510.10">
    <property type="entry name" value="Transferase(Phosphotransferase) domain 1"/>
    <property type="match status" value="1"/>
</dbReference>
<dbReference type="InterPro" id="IPR001245">
    <property type="entry name" value="Ser-Thr/Tyr_kinase_cat_dom"/>
</dbReference>
<protein>
    <submittedName>
        <fullName evidence="15">Kinase-like protein TMKL1</fullName>
    </submittedName>
</protein>
<keyword evidence="16" id="KW-1185">Reference proteome</keyword>
<dbReference type="InterPro" id="IPR001611">
    <property type="entry name" value="Leu-rich_rpt"/>
</dbReference>
<gene>
    <name evidence="15" type="ORF">D8674_027046</name>
</gene>
<keyword evidence="15" id="KW-0418">Kinase</keyword>
<dbReference type="FunFam" id="3.80.10.10:FF:000731">
    <property type="entry name" value="Leucine-rich repeat receptor-like protein kinase"/>
    <property type="match status" value="1"/>
</dbReference>
<dbReference type="AlphaFoldDB" id="A0A5N5IDF3"/>
<keyword evidence="8 12" id="KW-0472">Membrane</keyword>
<evidence type="ECO:0000256" key="5">
    <source>
        <dbReference type="ARBA" id="ARBA00022729"/>
    </source>
</evidence>
<evidence type="ECO:0000256" key="2">
    <source>
        <dbReference type="ARBA" id="ARBA00022553"/>
    </source>
</evidence>
<dbReference type="OrthoDB" id="1890790at2759"/>
<dbReference type="Proteomes" id="UP000327157">
    <property type="component" value="Chromosome 5"/>
</dbReference>
<evidence type="ECO:0000313" key="16">
    <source>
        <dbReference type="Proteomes" id="UP000327157"/>
    </source>
</evidence>
<dbReference type="Pfam" id="PF00560">
    <property type="entry name" value="LRR_1"/>
    <property type="match status" value="3"/>
</dbReference>
<keyword evidence="5 13" id="KW-0732">Signal</keyword>
<evidence type="ECO:0000256" key="7">
    <source>
        <dbReference type="ARBA" id="ARBA00022989"/>
    </source>
</evidence>
<evidence type="ECO:0000256" key="3">
    <source>
        <dbReference type="ARBA" id="ARBA00022614"/>
    </source>
</evidence>
<dbReference type="InterPro" id="IPR013210">
    <property type="entry name" value="LRR_N_plant-typ"/>
</dbReference>
<evidence type="ECO:0000313" key="15">
    <source>
        <dbReference type="EMBL" id="KAB2636512.1"/>
    </source>
</evidence>
<organism evidence="15 16">
    <name type="scientific">Pyrus ussuriensis x Pyrus communis</name>
    <dbReference type="NCBI Taxonomy" id="2448454"/>
    <lineage>
        <taxon>Eukaryota</taxon>
        <taxon>Viridiplantae</taxon>
        <taxon>Streptophyta</taxon>
        <taxon>Embryophyta</taxon>
        <taxon>Tracheophyta</taxon>
        <taxon>Spermatophyta</taxon>
        <taxon>Magnoliopsida</taxon>
        <taxon>eudicotyledons</taxon>
        <taxon>Gunneridae</taxon>
        <taxon>Pentapetalae</taxon>
        <taxon>rosids</taxon>
        <taxon>fabids</taxon>
        <taxon>Rosales</taxon>
        <taxon>Rosaceae</taxon>
        <taxon>Amygdaloideae</taxon>
        <taxon>Maleae</taxon>
        <taxon>Pyrus</taxon>
    </lineage>
</organism>
<dbReference type="SUPFAM" id="SSF52058">
    <property type="entry name" value="L domain-like"/>
    <property type="match status" value="1"/>
</dbReference>
<dbReference type="GO" id="GO:0004672">
    <property type="term" value="F:protein kinase activity"/>
    <property type="evidence" value="ECO:0007669"/>
    <property type="project" value="InterPro"/>
</dbReference>
<feature type="signal peptide" evidence="13">
    <location>
        <begin position="1"/>
        <end position="27"/>
    </location>
</feature>
<evidence type="ECO:0000256" key="12">
    <source>
        <dbReference type="SAM" id="Phobius"/>
    </source>
</evidence>
<dbReference type="SUPFAM" id="SSF56112">
    <property type="entry name" value="Protein kinase-like (PK-like)"/>
    <property type="match status" value="1"/>
</dbReference>
<keyword evidence="7 12" id="KW-1133">Transmembrane helix</keyword>
<comment type="caution">
    <text evidence="15">The sequence shown here is derived from an EMBL/GenBank/DDBJ whole genome shotgun (WGS) entry which is preliminary data.</text>
</comment>
<evidence type="ECO:0000256" key="11">
    <source>
        <dbReference type="SAM" id="MobiDB-lite"/>
    </source>
</evidence>
<reference evidence="15 16" key="3">
    <citation type="submission" date="2019-11" db="EMBL/GenBank/DDBJ databases">
        <title>A de novo genome assembly of a pear dwarfing rootstock.</title>
        <authorList>
            <person name="Wang F."/>
            <person name="Wang J."/>
            <person name="Li S."/>
            <person name="Zhang Y."/>
            <person name="Fang M."/>
            <person name="Ma L."/>
            <person name="Zhao Y."/>
            <person name="Jiang S."/>
        </authorList>
    </citation>
    <scope>NUCLEOTIDE SEQUENCE [LARGE SCALE GENOMIC DNA]</scope>
    <source>
        <strain evidence="15">S2</strain>
        <tissue evidence="15">Leaf</tissue>
    </source>
</reference>
<keyword evidence="6" id="KW-0677">Repeat</keyword>
<evidence type="ECO:0000256" key="10">
    <source>
        <dbReference type="ARBA" id="ARBA00038349"/>
    </source>
</evidence>
<dbReference type="InterPro" id="IPR000719">
    <property type="entry name" value="Prot_kinase_dom"/>
</dbReference>
<reference evidence="16" key="2">
    <citation type="submission" date="2019-10" db="EMBL/GenBank/DDBJ databases">
        <title>A de novo genome assembly of a pear dwarfing rootstock.</title>
        <authorList>
            <person name="Wang F."/>
            <person name="Wang J."/>
            <person name="Li S."/>
            <person name="Zhang Y."/>
            <person name="Fang M."/>
            <person name="Ma L."/>
            <person name="Zhao Y."/>
            <person name="Jiang S."/>
        </authorList>
    </citation>
    <scope>NUCLEOTIDE SEQUENCE [LARGE SCALE GENOMIC DNA]</scope>
</reference>
<feature type="region of interest" description="Disordered" evidence="11">
    <location>
        <begin position="651"/>
        <end position="672"/>
    </location>
</feature>
<proteinExistence type="inferred from homology"/>
<feature type="region of interest" description="Disordered" evidence="11">
    <location>
        <begin position="329"/>
        <end position="353"/>
    </location>
</feature>
<evidence type="ECO:0000259" key="14">
    <source>
        <dbReference type="PROSITE" id="PS50011"/>
    </source>
</evidence>
<dbReference type="EMBL" id="SMOL01000004">
    <property type="protein sequence ID" value="KAB2636512.1"/>
    <property type="molecule type" value="Genomic_DNA"/>
</dbReference>
<reference evidence="15 16" key="1">
    <citation type="submission" date="2019-09" db="EMBL/GenBank/DDBJ databases">
        <authorList>
            <person name="Ou C."/>
        </authorList>
    </citation>
    <scope>NUCLEOTIDE SEQUENCE [LARGE SCALE GENOMIC DNA]</scope>
    <source>
        <strain evidence="15">S2</strain>
        <tissue evidence="15">Leaf</tissue>
    </source>
</reference>
<evidence type="ECO:0000256" key="8">
    <source>
        <dbReference type="ARBA" id="ARBA00023136"/>
    </source>
</evidence>
<dbReference type="PROSITE" id="PS50011">
    <property type="entry name" value="PROTEIN_KINASE_DOM"/>
    <property type="match status" value="1"/>
</dbReference>